<protein>
    <submittedName>
        <fullName evidence="1">Uncharacterized protein</fullName>
    </submittedName>
</protein>
<dbReference type="RefSeq" id="WP_199888814.1">
    <property type="nucleotide sequence ID" value="NZ_BMSZ01000012.1"/>
</dbReference>
<dbReference type="Proteomes" id="UP000659767">
    <property type="component" value="Unassembled WGS sequence"/>
</dbReference>
<name>A0ABQ2TDI4_STRBA</name>
<organism evidence="1 2">
    <name type="scientific">Streptomyces badius</name>
    <dbReference type="NCBI Taxonomy" id="1941"/>
    <lineage>
        <taxon>Bacteria</taxon>
        <taxon>Bacillati</taxon>
        <taxon>Actinomycetota</taxon>
        <taxon>Actinomycetes</taxon>
        <taxon>Kitasatosporales</taxon>
        <taxon>Streptomycetaceae</taxon>
        <taxon>Streptomyces</taxon>
    </lineage>
</organism>
<keyword evidence="2" id="KW-1185">Reference proteome</keyword>
<dbReference type="EMBL" id="BMSZ01000012">
    <property type="protein sequence ID" value="GGS63269.1"/>
    <property type="molecule type" value="Genomic_DNA"/>
</dbReference>
<proteinExistence type="predicted"/>
<gene>
    <name evidence="1" type="ORF">GCM10010253_42640</name>
</gene>
<accession>A0ABQ2TDI4</accession>
<comment type="caution">
    <text evidence="1">The sequence shown here is derived from an EMBL/GenBank/DDBJ whole genome shotgun (WGS) entry which is preliminary data.</text>
</comment>
<reference evidence="2" key="1">
    <citation type="journal article" date="2019" name="Int. J. Syst. Evol. Microbiol.">
        <title>The Global Catalogue of Microorganisms (GCM) 10K type strain sequencing project: providing services to taxonomists for standard genome sequencing and annotation.</title>
        <authorList>
            <consortium name="The Broad Institute Genomics Platform"/>
            <consortium name="The Broad Institute Genome Sequencing Center for Infectious Disease"/>
            <person name="Wu L."/>
            <person name="Ma J."/>
        </authorList>
    </citation>
    <scope>NUCLEOTIDE SEQUENCE [LARGE SCALE GENOMIC DNA]</scope>
    <source>
        <strain evidence="2">JCM 4350</strain>
    </source>
</reference>
<sequence>MSAFEHDGVVFDLTRSFVDVVGVEWEWRGEWTEAGEPLLVSPGLPESPVPLPDVYRDHGPLIPISSRPSAAQYLAAVDVDYAATVAAGYVESPAEFGARITPPAPAPALTGHHLNPSPMEQTGFRRFLNTLAGRTS</sequence>
<evidence type="ECO:0000313" key="1">
    <source>
        <dbReference type="EMBL" id="GGS63269.1"/>
    </source>
</evidence>
<evidence type="ECO:0000313" key="2">
    <source>
        <dbReference type="Proteomes" id="UP000659767"/>
    </source>
</evidence>
<dbReference type="NCBIfam" id="NF038082">
    <property type="entry name" value="phiSA1p31"/>
    <property type="match status" value="1"/>
</dbReference>